<dbReference type="InterPro" id="IPR027417">
    <property type="entry name" value="P-loop_NTPase"/>
</dbReference>
<reference evidence="2 3" key="1">
    <citation type="submission" date="2019-10" db="EMBL/GenBank/DDBJ databases">
        <title>Draft Genome Sequence of Cytophagaceae sp. SJW1-29.</title>
        <authorList>
            <person name="Choi A."/>
        </authorList>
    </citation>
    <scope>NUCLEOTIDE SEQUENCE [LARGE SCALE GENOMIC DNA]</scope>
    <source>
        <strain evidence="2 3">SJW1-29</strain>
    </source>
</reference>
<organism evidence="2 3">
    <name type="scientific">Salmonirosea aquatica</name>
    <dbReference type="NCBI Taxonomy" id="2654236"/>
    <lineage>
        <taxon>Bacteria</taxon>
        <taxon>Pseudomonadati</taxon>
        <taxon>Bacteroidota</taxon>
        <taxon>Cytophagia</taxon>
        <taxon>Cytophagales</taxon>
        <taxon>Spirosomataceae</taxon>
        <taxon>Salmonirosea</taxon>
    </lineage>
</organism>
<feature type="compositionally biased region" description="Basic and acidic residues" evidence="1">
    <location>
        <begin position="450"/>
        <end position="467"/>
    </location>
</feature>
<evidence type="ECO:0000313" key="2">
    <source>
        <dbReference type="EMBL" id="MPR36529.1"/>
    </source>
</evidence>
<evidence type="ECO:0008006" key="4">
    <source>
        <dbReference type="Google" id="ProtNLM"/>
    </source>
</evidence>
<dbReference type="EMBL" id="WHLY01000002">
    <property type="protein sequence ID" value="MPR36529.1"/>
    <property type="molecule type" value="Genomic_DNA"/>
</dbReference>
<dbReference type="Pfam" id="PF03237">
    <property type="entry name" value="Terminase_6N"/>
    <property type="match status" value="1"/>
</dbReference>
<dbReference type="Gene3D" id="3.40.50.300">
    <property type="entry name" value="P-loop containing nucleotide triphosphate hydrolases"/>
    <property type="match status" value="1"/>
</dbReference>
<proteinExistence type="predicted"/>
<accession>A0A7C9FRR6</accession>
<dbReference type="RefSeq" id="WP_152764512.1">
    <property type="nucleotide sequence ID" value="NZ_WHLY01000002.1"/>
</dbReference>
<dbReference type="Proteomes" id="UP000479293">
    <property type="component" value="Unassembled WGS sequence"/>
</dbReference>
<name>A0A7C9FRR6_9BACT</name>
<comment type="caution">
    <text evidence="2">The sequence shown here is derived from an EMBL/GenBank/DDBJ whole genome shotgun (WGS) entry which is preliminary data.</text>
</comment>
<dbReference type="AlphaFoldDB" id="A0A7C9FRR6"/>
<sequence>MKSSNETELEIEINDKQADFLEAVMYDLDAEGTKTTAMVGGIGSGKSVAMSLLMLMSKNELPRAKGQFACMTVTQFQRSIFPGIKSVWAEHFDVREYNPKTGQGEYVLWKKPPEDWDKPWQEPENWDNCVSFPNGWVMEVCAYKMTADLHRGRNDDFAFMDEGLLFKRDWLKILEGRIRANVGKFDSPFHWLISVFSSPPYGSTGEWMFDIEELMKEEPDRYFFMQVTTKDNAAFLPANYIDNLEKKLSKIEFDVEVLGKRLSKIPKSFYTALDWDHHSDIDERTFYDPHKVPVGSFDFNAHFTSCTVWQDHGKGQHCIMNVFVKEPRVEMTMAQSLAHELLEQLDQQALRKIVITGDRNGNNLSAGTKKNAMGTMMTNFQEVVKVFEDAQWEVILNPLTYNPPKDEIQKLMHKVLSETQEDGLYLRFHPVLAKSTLVSMSRAPITAGYGKDKSSETKDKQEDQERATHLSDTADYYVVWRTNGGFNWVDGGFEIDFL</sequence>
<evidence type="ECO:0000256" key="1">
    <source>
        <dbReference type="SAM" id="MobiDB-lite"/>
    </source>
</evidence>
<feature type="region of interest" description="Disordered" evidence="1">
    <location>
        <begin position="447"/>
        <end position="467"/>
    </location>
</feature>
<gene>
    <name evidence="2" type="ORF">GBK04_25115</name>
</gene>
<keyword evidence="3" id="KW-1185">Reference proteome</keyword>
<evidence type="ECO:0000313" key="3">
    <source>
        <dbReference type="Proteomes" id="UP000479293"/>
    </source>
</evidence>
<protein>
    <recommendedName>
        <fullName evidence="4">Terminase</fullName>
    </recommendedName>
</protein>